<protein>
    <recommendedName>
        <fullName evidence="3">4a-hydroxytetrahydrobiopterin dehydratase</fullName>
        <ecNumber evidence="3">4.2.1.96</ecNumber>
    </recommendedName>
</protein>
<dbReference type="Gene3D" id="3.30.1360.20">
    <property type="entry name" value="Transcriptional coactivator/pterin dehydratase"/>
    <property type="match status" value="1"/>
</dbReference>
<keyword evidence="4" id="KW-0456">Lyase</keyword>
<accession>A0A9P6A8S6</accession>
<comment type="caution">
    <text evidence="5">The sequence shown here is derived from an EMBL/GenBank/DDBJ whole genome shotgun (WGS) entry which is preliminary data.</text>
</comment>
<comment type="similarity">
    <text evidence="2">Belongs to the pterin-4-alpha-carbinolamine dehydratase family.</text>
</comment>
<dbReference type="GO" id="GO:0006729">
    <property type="term" value="P:tetrahydrobiopterin biosynthetic process"/>
    <property type="evidence" value="ECO:0007669"/>
    <property type="project" value="InterPro"/>
</dbReference>
<evidence type="ECO:0000313" key="6">
    <source>
        <dbReference type="Proteomes" id="UP000807025"/>
    </source>
</evidence>
<dbReference type="Proteomes" id="UP000807025">
    <property type="component" value="Unassembled WGS sequence"/>
</dbReference>
<dbReference type="AlphaFoldDB" id="A0A9P6A8S6"/>
<evidence type="ECO:0000256" key="1">
    <source>
        <dbReference type="ARBA" id="ARBA00001554"/>
    </source>
</evidence>
<dbReference type="SUPFAM" id="SSF55248">
    <property type="entry name" value="PCD-like"/>
    <property type="match status" value="1"/>
</dbReference>
<organism evidence="5 6">
    <name type="scientific">Pleurotus eryngii</name>
    <name type="common">Boletus of the steppes</name>
    <dbReference type="NCBI Taxonomy" id="5323"/>
    <lineage>
        <taxon>Eukaryota</taxon>
        <taxon>Fungi</taxon>
        <taxon>Dikarya</taxon>
        <taxon>Basidiomycota</taxon>
        <taxon>Agaricomycotina</taxon>
        <taxon>Agaricomycetes</taxon>
        <taxon>Agaricomycetidae</taxon>
        <taxon>Agaricales</taxon>
        <taxon>Pleurotineae</taxon>
        <taxon>Pleurotaceae</taxon>
        <taxon>Pleurotus</taxon>
    </lineage>
</organism>
<evidence type="ECO:0000256" key="4">
    <source>
        <dbReference type="ARBA" id="ARBA00023239"/>
    </source>
</evidence>
<evidence type="ECO:0000256" key="2">
    <source>
        <dbReference type="ARBA" id="ARBA00006472"/>
    </source>
</evidence>
<dbReference type="EMBL" id="MU154522">
    <property type="protein sequence ID" value="KAF9501694.1"/>
    <property type="molecule type" value="Genomic_DNA"/>
</dbReference>
<keyword evidence="6" id="KW-1185">Reference proteome</keyword>
<dbReference type="InterPro" id="IPR036428">
    <property type="entry name" value="PCD_sf"/>
</dbReference>
<dbReference type="GO" id="GO:0008124">
    <property type="term" value="F:4-alpha-hydroxytetrahydrobiopterin dehydratase activity"/>
    <property type="evidence" value="ECO:0007669"/>
    <property type="project" value="UniProtKB-EC"/>
</dbReference>
<dbReference type="EC" id="4.2.1.96" evidence="3"/>
<reference evidence="5" key="1">
    <citation type="submission" date="2020-11" db="EMBL/GenBank/DDBJ databases">
        <authorList>
            <consortium name="DOE Joint Genome Institute"/>
            <person name="Ahrendt S."/>
            <person name="Riley R."/>
            <person name="Andreopoulos W."/>
            <person name="Labutti K."/>
            <person name="Pangilinan J."/>
            <person name="Ruiz-Duenas F.J."/>
            <person name="Barrasa J.M."/>
            <person name="Sanchez-Garcia M."/>
            <person name="Camarero S."/>
            <person name="Miyauchi S."/>
            <person name="Serrano A."/>
            <person name="Linde D."/>
            <person name="Babiker R."/>
            <person name="Drula E."/>
            <person name="Ayuso-Fernandez I."/>
            <person name="Pacheco R."/>
            <person name="Padilla G."/>
            <person name="Ferreira P."/>
            <person name="Barriuso J."/>
            <person name="Kellner H."/>
            <person name="Castanera R."/>
            <person name="Alfaro M."/>
            <person name="Ramirez L."/>
            <person name="Pisabarro A.G."/>
            <person name="Kuo A."/>
            <person name="Tritt A."/>
            <person name="Lipzen A."/>
            <person name="He G."/>
            <person name="Yan M."/>
            <person name="Ng V."/>
            <person name="Cullen D."/>
            <person name="Martin F."/>
            <person name="Rosso M.-N."/>
            <person name="Henrissat B."/>
            <person name="Hibbett D."/>
            <person name="Martinez A.T."/>
            <person name="Grigoriev I.V."/>
        </authorList>
    </citation>
    <scope>NUCLEOTIDE SEQUENCE</scope>
    <source>
        <strain evidence="5">ATCC 90797</strain>
    </source>
</reference>
<name>A0A9P6A8S6_PLEER</name>
<evidence type="ECO:0000256" key="3">
    <source>
        <dbReference type="ARBA" id="ARBA00013252"/>
    </source>
</evidence>
<gene>
    <name evidence="5" type="ORF">BDN71DRAFT_1500725</name>
</gene>
<dbReference type="InterPro" id="IPR001533">
    <property type="entry name" value="Pterin_deHydtase"/>
</dbReference>
<dbReference type="OrthoDB" id="3263285at2759"/>
<dbReference type="Pfam" id="PF01329">
    <property type="entry name" value="Pterin_4a"/>
    <property type="match status" value="1"/>
</dbReference>
<comment type="catalytic activity">
    <reaction evidence="1">
        <text>(4aS,6R)-4a-hydroxy-L-erythro-5,6,7,8-tetrahydrobiopterin = (6R)-L-erythro-6,7-dihydrobiopterin + H2O</text>
        <dbReference type="Rhea" id="RHEA:11920"/>
        <dbReference type="ChEBI" id="CHEBI:15377"/>
        <dbReference type="ChEBI" id="CHEBI:15642"/>
        <dbReference type="ChEBI" id="CHEBI:43120"/>
        <dbReference type="EC" id="4.2.1.96"/>
    </reaction>
</comment>
<proteinExistence type="inferred from homology"/>
<evidence type="ECO:0000313" key="5">
    <source>
        <dbReference type="EMBL" id="KAF9501694.1"/>
    </source>
</evidence>
<sequence length="240" mass="26343">MLAVHSLRRSALLPRSARTRSFPLHLINIASRPFSTSTTALDAKDATLGAAYVRHGSIASSASRQYPPLNTLLPDRVSGWPTPWITAEDFERYMGVLNGNGWGIRFSSAHSKPSKSHPSRVVPELLKTYHFGSDECVVKFVEDLKELMSEENHHCILRVANTQVTIYTHTHSARPALGSKNAPGITLRDVRFAILVDSLHSTESVARDAGGASSSHVQFPGLTWDEYQNSIRTTMAPVGV</sequence>